<evidence type="ECO:0000313" key="2">
    <source>
        <dbReference type="Proteomes" id="UP000027222"/>
    </source>
</evidence>
<name>A0A067T6S5_GALM3</name>
<proteinExistence type="predicted"/>
<dbReference type="HOGENOM" id="CLU_1250478_0_0_1"/>
<dbReference type="Proteomes" id="UP000027222">
    <property type="component" value="Unassembled WGS sequence"/>
</dbReference>
<evidence type="ECO:0000313" key="1">
    <source>
        <dbReference type="EMBL" id="KDR78032.1"/>
    </source>
</evidence>
<keyword evidence="2" id="KW-1185">Reference proteome</keyword>
<dbReference type="EMBL" id="KL142375">
    <property type="protein sequence ID" value="KDR78032.1"/>
    <property type="molecule type" value="Genomic_DNA"/>
</dbReference>
<dbReference type="OrthoDB" id="5364171at2759"/>
<dbReference type="AlphaFoldDB" id="A0A067T6S5"/>
<organism evidence="1 2">
    <name type="scientific">Galerina marginata (strain CBS 339.88)</name>
    <dbReference type="NCBI Taxonomy" id="685588"/>
    <lineage>
        <taxon>Eukaryota</taxon>
        <taxon>Fungi</taxon>
        <taxon>Dikarya</taxon>
        <taxon>Basidiomycota</taxon>
        <taxon>Agaricomycotina</taxon>
        <taxon>Agaricomycetes</taxon>
        <taxon>Agaricomycetidae</taxon>
        <taxon>Agaricales</taxon>
        <taxon>Agaricineae</taxon>
        <taxon>Strophariaceae</taxon>
        <taxon>Galerina</taxon>
    </lineage>
</organism>
<accession>A0A067T6S5</accession>
<gene>
    <name evidence="1" type="ORF">GALMADRAFT_155058</name>
</gene>
<sequence length="250" mass="27210">MSYPDGLFYAYAKNDSDDWSWRYLITFLNASVADQWWRAVTDSVAGGYTRFAGVKRLSNQWYTHNPNVNAGNISETVNDVKAANSFLGKVFFTLIVDRDGRTLSVAPTINFTAYKSNSSFFVRSILNPTRYWYYPPASGGAVLASNTRRTRFTIGIVAAAQPDGTIMIGTDKVYISVTATNQAVGIAGGSGADQGGNNLLVLGNPNGGTQFNFSDFAGGFGLADENVGNDELVVTWRGEDLAGERWELVF</sequence>
<protein>
    <submittedName>
        <fullName evidence="1">Uncharacterized protein</fullName>
    </submittedName>
</protein>
<reference evidence="2" key="1">
    <citation type="journal article" date="2014" name="Proc. Natl. Acad. Sci. U.S.A.">
        <title>Extensive sampling of basidiomycete genomes demonstrates inadequacy of the white-rot/brown-rot paradigm for wood decay fungi.</title>
        <authorList>
            <person name="Riley R."/>
            <person name="Salamov A.A."/>
            <person name="Brown D.W."/>
            <person name="Nagy L.G."/>
            <person name="Floudas D."/>
            <person name="Held B.W."/>
            <person name="Levasseur A."/>
            <person name="Lombard V."/>
            <person name="Morin E."/>
            <person name="Otillar R."/>
            <person name="Lindquist E.A."/>
            <person name="Sun H."/>
            <person name="LaButti K.M."/>
            <person name="Schmutz J."/>
            <person name="Jabbour D."/>
            <person name="Luo H."/>
            <person name="Baker S.E."/>
            <person name="Pisabarro A.G."/>
            <person name="Walton J.D."/>
            <person name="Blanchette R.A."/>
            <person name="Henrissat B."/>
            <person name="Martin F."/>
            <person name="Cullen D."/>
            <person name="Hibbett D.S."/>
            <person name="Grigoriev I.V."/>
        </authorList>
    </citation>
    <scope>NUCLEOTIDE SEQUENCE [LARGE SCALE GENOMIC DNA]</scope>
    <source>
        <strain evidence="2">CBS 339.88</strain>
    </source>
</reference>